<dbReference type="Proteomes" id="UP000193067">
    <property type="component" value="Unassembled WGS sequence"/>
</dbReference>
<evidence type="ECO:0000256" key="5">
    <source>
        <dbReference type="ARBA" id="ARBA00023004"/>
    </source>
</evidence>
<keyword evidence="8" id="KW-1133">Transmembrane helix</keyword>
<evidence type="ECO:0000256" key="1">
    <source>
        <dbReference type="ARBA" id="ARBA00001971"/>
    </source>
</evidence>
<feature type="transmembrane region" description="Helical" evidence="8">
    <location>
        <begin position="6"/>
        <end position="23"/>
    </location>
</feature>
<keyword evidence="10" id="KW-1185">Reference proteome</keyword>
<dbReference type="GO" id="GO:0016705">
    <property type="term" value="F:oxidoreductase activity, acting on paired donors, with incorporation or reduction of molecular oxygen"/>
    <property type="evidence" value="ECO:0007669"/>
    <property type="project" value="InterPro"/>
</dbReference>
<dbReference type="OrthoDB" id="1844152at2759"/>
<name>A0A1Y2IQD1_TRAC3</name>
<keyword evidence="7" id="KW-0503">Monooxygenase</keyword>
<dbReference type="PROSITE" id="PS00086">
    <property type="entry name" value="CYTOCHROME_P450"/>
    <property type="match status" value="1"/>
</dbReference>
<dbReference type="AlphaFoldDB" id="A0A1Y2IQD1"/>
<dbReference type="CDD" id="cd11041">
    <property type="entry name" value="CYP503A1-like"/>
    <property type="match status" value="1"/>
</dbReference>
<comment type="cofactor">
    <cofactor evidence="1 6">
        <name>heme</name>
        <dbReference type="ChEBI" id="CHEBI:30413"/>
    </cofactor>
</comment>
<dbReference type="GO" id="GO:0020037">
    <property type="term" value="F:heme binding"/>
    <property type="evidence" value="ECO:0007669"/>
    <property type="project" value="InterPro"/>
</dbReference>
<sequence>MEDTATMLWTGVAVLGLIYLIKWKTDPLNSIPTVGGSSWPIFSLYSAIHFSLNSKKLLQEGYKKYYGSVFKVPLIEQWVLIVSGPKMVDELRRRPDEELSFAEGVEDSMQIRHTFGPETDEDPYHVDIIREKLTRSVPAILPDVIDELTLAVPEHIPAKSDEWLEVAIMPTMQQIIARASSRVFVGAPLCRNKEYLNLAIKFTIDIIKDKTLVKLAPSFLKPLVGKLSNHVRGTLHETIPHLKPIIDERWELMKTFGDNWSDKPNDMLQWIIDTAQTRQDNTYEAIARRILLVNFAAIHTSSNSMSSALYHLAERPDCLETLREEIEVVLREEGWTKNAMGKMWKLDSFLKESQRYNGIGLASLTRKALKDITLPDGTFVPRGSIIMAAADATHHDDSVYADSDVFDPWRFSRMREADGEGTKHQFVNTSLDYISFGHGKHACPGRFFAANELKSLMAFIILNYDLKLGGDGSRPQNLYWALNVIPAPKGTILFRKREVSV</sequence>
<evidence type="ECO:0000256" key="3">
    <source>
        <dbReference type="ARBA" id="ARBA00022723"/>
    </source>
</evidence>
<dbReference type="GO" id="GO:0004497">
    <property type="term" value="F:monooxygenase activity"/>
    <property type="evidence" value="ECO:0007669"/>
    <property type="project" value="UniProtKB-KW"/>
</dbReference>
<dbReference type="InterPro" id="IPR017972">
    <property type="entry name" value="Cyt_P450_CS"/>
</dbReference>
<protein>
    <submittedName>
        <fullName evidence="9">Cytochrome P450</fullName>
    </submittedName>
</protein>
<evidence type="ECO:0000313" key="9">
    <source>
        <dbReference type="EMBL" id="OSD03318.1"/>
    </source>
</evidence>
<keyword evidence="3 6" id="KW-0479">Metal-binding</keyword>
<evidence type="ECO:0000256" key="6">
    <source>
        <dbReference type="PIRSR" id="PIRSR602403-1"/>
    </source>
</evidence>
<dbReference type="SUPFAM" id="SSF48264">
    <property type="entry name" value="Cytochrome P450"/>
    <property type="match status" value="1"/>
</dbReference>
<keyword evidence="6 7" id="KW-0349">Heme</keyword>
<gene>
    <name evidence="9" type="ORF">PYCCODRAFT_1451800</name>
</gene>
<keyword evidence="5 6" id="KW-0408">Iron</keyword>
<feature type="binding site" description="axial binding residue" evidence="6">
    <location>
        <position position="443"/>
    </location>
    <ligand>
        <name>heme</name>
        <dbReference type="ChEBI" id="CHEBI:30413"/>
    </ligand>
    <ligandPart>
        <name>Fe</name>
        <dbReference type="ChEBI" id="CHEBI:18248"/>
    </ligandPart>
</feature>
<dbReference type="Pfam" id="PF00067">
    <property type="entry name" value="p450"/>
    <property type="match status" value="1"/>
</dbReference>
<comment type="similarity">
    <text evidence="2 7">Belongs to the cytochrome P450 family.</text>
</comment>
<dbReference type="InterPro" id="IPR002403">
    <property type="entry name" value="Cyt_P450_E_grp-IV"/>
</dbReference>
<keyword evidence="8" id="KW-0812">Transmembrane</keyword>
<dbReference type="PANTHER" id="PTHR46206">
    <property type="entry name" value="CYTOCHROME P450"/>
    <property type="match status" value="1"/>
</dbReference>
<evidence type="ECO:0000256" key="2">
    <source>
        <dbReference type="ARBA" id="ARBA00010617"/>
    </source>
</evidence>
<dbReference type="Gene3D" id="1.10.630.10">
    <property type="entry name" value="Cytochrome P450"/>
    <property type="match status" value="1"/>
</dbReference>
<evidence type="ECO:0000313" key="10">
    <source>
        <dbReference type="Proteomes" id="UP000193067"/>
    </source>
</evidence>
<evidence type="ECO:0000256" key="4">
    <source>
        <dbReference type="ARBA" id="ARBA00023002"/>
    </source>
</evidence>
<dbReference type="STRING" id="1353009.A0A1Y2IQD1"/>
<evidence type="ECO:0000256" key="7">
    <source>
        <dbReference type="RuleBase" id="RU000461"/>
    </source>
</evidence>
<evidence type="ECO:0000256" key="8">
    <source>
        <dbReference type="SAM" id="Phobius"/>
    </source>
</evidence>
<reference evidence="9 10" key="1">
    <citation type="journal article" date="2015" name="Biotechnol. Biofuels">
        <title>Enhanced degradation of softwood versus hardwood by the white-rot fungus Pycnoporus coccineus.</title>
        <authorList>
            <person name="Couturier M."/>
            <person name="Navarro D."/>
            <person name="Chevret D."/>
            <person name="Henrissat B."/>
            <person name="Piumi F."/>
            <person name="Ruiz-Duenas F.J."/>
            <person name="Martinez A.T."/>
            <person name="Grigoriev I.V."/>
            <person name="Riley R."/>
            <person name="Lipzen A."/>
            <person name="Berrin J.G."/>
            <person name="Master E.R."/>
            <person name="Rosso M.N."/>
        </authorList>
    </citation>
    <scope>NUCLEOTIDE SEQUENCE [LARGE SCALE GENOMIC DNA]</scope>
    <source>
        <strain evidence="9 10">BRFM310</strain>
    </source>
</reference>
<accession>A0A1Y2IQD1</accession>
<keyword evidence="8" id="KW-0472">Membrane</keyword>
<dbReference type="InterPro" id="IPR001128">
    <property type="entry name" value="Cyt_P450"/>
</dbReference>
<organism evidence="9 10">
    <name type="scientific">Trametes coccinea (strain BRFM310)</name>
    <name type="common">Pycnoporus coccineus</name>
    <dbReference type="NCBI Taxonomy" id="1353009"/>
    <lineage>
        <taxon>Eukaryota</taxon>
        <taxon>Fungi</taxon>
        <taxon>Dikarya</taxon>
        <taxon>Basidiomycota</taxon>
        <taxon>Agaricomycotina</taxon>
        <taxon>Agaricomycetes</taxon>
        <taxon>Polyporales</taxon>
        <taxon>Polyporaceae</taxon>
        <taxon>Trametes</taxon>
    </lineage>
</organism>
<dbReference type="GO" id="GO:0005506">
    <property type="term" value="F:iron ion binding"/>
    <property type="evidence" value="ECO:0007669"/>
    <property type="project" value="InterPro"/>
</dbReference>
<dbReference type="EMBL" id="KZ084101">
    <property type="protein sequence ID" value="OSD03318.1"/>
    <property type="molecule type" value="Genomic_DNA"/>
</dbReference>
<keyword evidence="4 7" id="KW-0560">Oxidoreductase</keyword>
<proteinExistence type="inferred from homology"/>
<dbReference type="PRINTS" id="PR00465">
    <property type="entry name" value="EP450IV"/>
</dbReference>
<dbReference type="InterPro" id="IPR036396">
    <property type="entry name" value="Cyt_P450_sf"/>
</dbReference>